<organism evidence="2">
    <name type="scientific">Cyprinus carpio</name>
    <name type="common">Common carp</name>
    <dbReference type="NCBI Taxonomy" id="7962"/>
    <lineage>
        <taxon>Eukaryota</taxon>
        <taxon>Metazoa</taxon>
        <taxon>Chordata</taxon>
        <taxon>Craniata</taxon>
        <taxon>Vertebrata</taxon>
        <taxon>Euteleostomi</taxon>
        <taxon>Actinopterygii</taxon>
        <taxon>Neopterygii</taxon>
        <taxon>Teleostei</taxon>
        <taxon>Ostariophysi</taxon>
        <taxon>Cypriniformes</taxon>
        <taxon>Cyprinidae</taxon>
        <taxon>Cyprininae</taxon>
        <taxon>Cyprinus</taxon>
    </lineage>
</organism>
<feature type="region of interest" description="Disordered" evidence="1">
    <location>
        <begin position="143"/>
        <end position="185"/>
    </location>
</feature>
<dbReference type="OrthoDB" id="8965052at2759"/>
<dbReference type="GeneID" id="109064310"/>
<reference evidence="2" key="1">
    <citation type="submission" date="2025-08" db="UniProtKB">
        <authorList>
            <consortium name="RefSeq"/>
        </authorList>
    </citation>
    <scope>IDENTIFICATION</scope>
    <source>
        <tissue evidence="2">Muscle</tissue>
    </source>
</reference>
<feature type="region of interest" description="Disordered" evidence="1">
    <location>
        <begin position="1"/>
        <end position="20"/>
    </location>
</feature>
<accession>A0A9Q9WW18</accession>
<dbReference type="KEGG" id="ccar:109064310"/>
<dbReference type="RefSeq" id="XP_042590652.1">
    <property type="nucleotide sequence ID" value="XM_042734718.1"/>
</dbReference>
<evidence type="ECO:0000313" key="2">
    <source>
        <dbReference type="RefSeq" id="XP_042590652.1"/>
    </source>
</evidence>
<feature type="region of interest" description="Disordered" evidence="1">
    <location>
        <begin position="29"/>
        <end position="68"/>
    </location>
</feature>
<feature type="compositionally biased region" description="Pro residues" evidence="1">
    <location>
        <begin position="152"/>
        <end position="167"/>
    </location>
</feature>
<proteinExistence type="predicted"/>
<sequence>MDYRSRPAIRRSLRRRRPPARFADCMVRECAAPPPPSSPTLAVSDPHQTQYGNPSSRPGPCLAAHQPSQHDLVDMDVKQEILGLKGMLGEMMSKMSQLVVSSKHSEFSESFDDASDDDNAFATTSIVQELSACIKNAEQKRTCEKCNSSTVPSPPPLSMPSSLPLPPSSLLRSPPQHMHTHDRTSQLQSSNMLQPSIVPLVPEPPNCHSLQVQTSPVLVRPIGSPQPGISCSPFFPSMAHTQLSSQVTSAQLPPQPLYAVSQYSQPLGPSSSLAIPHVSSANVSPHIQPQSVGQVGNLVSHNPASYIQSIAPTTQMSTIPFLHPYPYSQPYASYPVPSYPSRVQGPSFPFLVNDDPQEFAMLQLALTNLSPHEPEHYKFHILLDHLRFSQARDLALAYANDPRPYSMALFALQQKYGQPHQLVLREIKAILALPRQLLGKLPTEHVTNFARYARTILKGQSYNLITFSAWLQEEAECQAIADQASDFSKPLLSKPQPKTYVNTRTVLYGVNVNSFLVHNWALPYLGSYSGFVSAQWQLVGYIKSMFHQVRLLPEDRSLLRFLWRNMQRSNPPDIYEWQVFPLAQYVVHVAQYMLYKGMSMITKKDMKM</sequence>
<evidence type="ECO:0000256" key="1">
    <source>
        <dbReference type="SAM" id="MobiDB-lite"/>
    </source>
</evidence>
<dbReference type="PANTHER" id="PTHR47331">
    <property type="entry name" value="PHD-TYPE DOMAIN-CONTAINING PROTEIN"/>
    <property type="match status" value="1"/>
</dbReference>
<name>A0A9Q9WW18_CYPCA</name>
<feature type="compositionally biased region" description="Polar residues" evidence="1">
    <location>
        <begin position="46"/>
        <end position="56"/>
    </location>
</feature>
<protein>
    <submittedName>
        <fullName evidence="2">Uncharacterized protein LOC109064310</fullName>
    </submittedName>
</protein>
<feature type="compositionally biased region" description="Basic residues" evidence="1">
    <location>
        <begin position="7"/>
        <end position="19"/>
    </location>
</feature>
<dbReference type="PANTHER" id="PTHR47331:SF5">
    <property type="entry name" value="RIBONUCLEASE H"/>
    <property type="match status" value="1"/>
</dbReference>
<dbReference type="Proteomes" id="UP001155660">
    <property type="component" value="Chromosome B12"/>
</dbReference>
<dbReference type="AlphaFoldDB" id="A0A9Q9WW18"/>
<gene>
    <name evidence="2" type="primary">LOC109064310</name>
</gene>